<organism evidence="1 2">
    <name type="scientific">Coemansia furcata</name>
    <dbReference type="NCBI Taxonomy" id="417177"/>
    <lineage>
        <taxon>Eukaryota</taxon>
        <taxon>Fungi</taxon>
        <taxon>Fungi incertae sedis</taxon>
        <taxon>Zoopagomycota</taxon>
        <taxon>Kickxellomycotina</taxon>
        <taxon>Kickxellomycetes</taxon>
        <taxon>Kickxellales</taxon>
        <taxon>Kickxellaceae</taxon>
        <taxon>Coemansia</taxon>
    </lineage>
</organism>
<evidence type="ECO:0000313" key="2">
    <source>
        <dbReference type="Proteomes" id="UP001140096"/>
    </source>
</evidence>
<accession>A0ACC1KWE3</accession>
<name>A0ACC1KWE3_9FUNG</name>
<dbReference type="EMBL" id="JANBUP010003576">
    <property type="protein sequence ID" value="KAJ2796349.1"/>
    <property type="molecule type" value="Genomic_DNA"/>
</dbReference>
<comment type="caution">
    <text evidence="1">The sequence shown here is derived from an EMBL/GenBank/DDBJ whole genome shotgun (WGS) entry which is preliminary data.</text>
</comment>
<gene>
    <name evidence="1" type="ORF">H4S07_006246</name>
</gene>
<dbReference type="Proteomes" id="UP001140096">
    <property type="component" value="Unassembled WGS sequence"/>
</dbReference>
<feature type="non-terminal residue" evidence="1">
    <location>
        <position position="199"/>
    </location>
</feature>
<protein>
    <submittedName>
        <fullName evidence="1">Uncharacterized protein</fullName>
    </submittedName>
</protein>
<sequence>MASVDSLAILICAAINAFPPLAAELAHLAPTTSPVAEVFSAHGGDKFGEKDNTQDLAAIRQWLSEIALDNARIQPSIHGLLKTLLPSTTDTRLAIGVCGLTRFTAEELCEVLEQHGGSVSVPSLLFVRGSMPVSVLDGATTVDFDRGTPVDSQRVKALEAARIKHARAMALCSTVGIPDRAGSGQALMIAMQALMTWLS</sequence>
<keyword evidence="2" id="KW-1185">Reference proteome</keyword>
<evidence type="ECO:0000313" key="1">
    <source>
        <dbReference type="EMBL" id="KAJ2796349.1"/>
    </source>
</evidence>
<reference evidence="1" key="1">
    <citation type="submission" date="2022-07" db="EMBL/GenBank/DDBJ databases">
        <title>Phylogenomic reconstructions and comparative analyses of Kickxellomycotina fungi.</title>
        <authorList>
            <person name="Reynolds N.K."/>
            <person name="Stajich J.E."/>
            <person name="Barry K."/>
            <person name="Grigoriev I.V."/>
            <person name="Crous P."/>
            <person name="Smith M.E."/>
        </authorList>
    </citation>
    <scope>NUCLEOTIDE SEQUENCE</scope>
    <source>
        <strain evidence="1">CBS 102833</strain>
    </source>
</reference>
<proteinExistence type="predicted"/>